<evidence type="ECO:0000313" key="1">
    <source>
        <dbReference type="EMBL" id="CDT18054.1"/>
    </source>
</evidence>
<reference evidence="1 2" key="1">
    <citation type="submission" date="2014-06" db="EMBL/GenBank/DDBJ databases">
        <authorList>
            <person name="Le Roux F."/>
        </authorList>
    </citation>
    <scope>NUCLEOTIDE SEQUENCE [LARGE SCALE GENOMIC DNA]</scope>
    <source>
        <strain evidence="1 2">J5-4</strain>
    </source>
</reference>
<keyword evidence="2" id="KW-1185">Reference proteome</keyword>
<gene>
    <name evidence="1" type="ORF">VCR4J5_160003</name>
</gene>
<comment type="caution">
    <text evidence="1">The sequence shown here is derived from an EMBL/GenBank/DDBJ whole genome shotgun (WGS) entry which is preliminary data.</text>
</comment>
<organism evidence="1 2">
    <name type="scientific">Vibrio crassostreae</name>
    <dbReference type="NCBI Taxonomy" id="246167"/>
    <lineage>
        <taxon>Bacteria</taxon>
        <taxon>Pseudomonadati</taxon>
        <taxon>Pseudomonadota</taxon>
        <taxon>Gammaproteobacteria</taxon>
        <taxon>Vibrionales</taxon>
        <taxon>Vibrionaceae</taxon>
        <taxon>Vibrio</taxon>
    </lineage>
</organism>
<dbReference type="Proteomes" id="UP000049077">
    <property type="component" value="Unassembled WGS sequence"/>
</dbReference>
<accession>A0ABP1WR88</accession>
<name>A0ABP1WR88_9VIBR</name>
<protein>
    <submittedName>
        <fullName evidence="1">Uncharacterized protein</fullName>
    </submittedName>
</protein>
<proteinExistence type="predicted"/>
<dbReference type="EMBL" id="CCJX01000068">
    <property type="protein sequence ID" value="CDT18054.1"/>
    <property type="molecule type" value="Genomic_DNA"/>
</dbReference>
<evidence type="ECO:0000313" key="2">
    <source>
        <dbReference type="Proteomes" id="UP000049077"/>
    </source>
</evidence>
<dbReference type="RefSeq" id="WP_057620402.1">
    <property type="nucleotide sequence ID" value="NZ_CAWMQT010000068.1"/>
</dbReference>
<sequence length="141" mass="15596">MIDIYNPSYSPRLGGEGLSVDVDSTLSVAYTDSALSIYSVEFPLHLCELSLVTLNVAPSRRSTIEAFRAYLRYSIEALNDENDILMYQQCTYQLGESTTRTSPIHTIVVPKGATKMQVRMGSGVDLRVSKENEASFNESTS</sequence>